<feature type="compositionally biased region" description="Low complexity" evidence="2">
    <location>
        <begin position="685"/>
        <end position="698"/>
    </location>
</feature>
<feature type="compositionally biased region" description="Acidic residues" evidence="2">
    <location>
        <begin position="875"/>
        <end position="891"/>
    </location>
</feature>
<feature type="compositionally biased region" description="Polar residues" evidence="2">
    <location>
        <begin position="1490"/>
        <end position="1499"/>
    </location>
</feature>
<dbReference type="InterPro" id="IPR038609">
    <property type="entry name" value="HDA1_su2/3_sf"/>
</dbReference>
<proteinExistence type="predicted"/>
<dbReference type="Gene3D" id="3.40.50.12360">
    <property type="match status" value="1"/>
</dbReference>
<dbReference type="GO" id="GO:0070823">
    <property type="term" value="C:HDA1 complex"/>
    <property type="evidence" value="ECO:0007669"/>
    <property type="project" value="InterPro"/>
</dbReference>
<feature type="region of interest" description="Disordered" evidence="2">
    <location>
        <begin position="183"/>
        <end position="222"/>
    </location>
</feature>
<feature type="region of interest" description="Disordered" evidence="2">
    <location>
        <begin position="1199"/>
        <end position="1229"/>
    </location>
</feature>
<feature type="region of interest" description="Disordered" evidence="2">
    <location>
        <begin position="1"/>
        <end position="47"/>
    </location>
</feature>
<feature type="coiled-coil region" evidence="1">
    <location>
        <begin position="1322"/>
        <end position="1430"/>
    </location>
</feature>
<feature type="compositionally biased region" description="Pro residues" evidence="2">
    <location>
        <begin position="779"/>
        <end position="788"/>
    </location>
</feature>
<evidence type="ECO:0000256" key="1">
    <source>
        <dbReference type="SAM" id="Coils"/>
    </source>
</evidence>
<sequence>MAPQKRKRQPTRTTSNKRLKYTQRETDSSSSSSSSDDNEELTNDSQVEWEALRILAQKGRGFGLKYLIEWKGVDPATGEQWEPTWEAARNASDSLSASWKREQALQLYEKKEAAATTTSSTQHQSATEILQAQATQTRATRQRRIVESPETSTSAPATELPTNNSPNILASPSTAVIGIEVPLPDWTSNPRGDSLNPGEYEPHAEIPESPPSPARSNSNNLDLDSSQLFASQRAFRASGVVPDTQSSVGDASYISVTQEELDSSLHSNSADESTEGNIVGHSVKGFLDTNTDAALRLDASAQSPATSIAETVADTTQDLQSQPQVESQQERSEIPETLGSPAGSTKPDQPSNPTKEHYTATTSAHLQSLGDQHELCSSEQLAFIENTTQCDHEISSHNIQITLQEQGAQIPPTEASRELGDTIEQPTVSLAESVTLVVADTPQISQLPSTAQDSASQTNIEHQSEAAQQTVEEGPSLLFTEHSVLEEYGQFPFHSQRPAFSELESATKSTQRALTEPLRTHVTHVVTGAQLSEGLNSNANHDGGTSYESQESTTIDEISQPTLLQESNRLPRKASRAQLSQSQADARNSDHVPFGVTEENANQANPTIVSWLPPSIEYSTGSREHNAQLIPSGEDLSTQDDATKSIQATTEHETEASPKQKGSPCSRHDSSQETPERHLRSVDHSSSPIRRPPSCSLRTLDSNVPSRPPTPTLSSLLSRMTESTGARVERQLKEYQEADRAANPFVPRRERIRAYQPSSSVTSADAATTGSLPQSITAPAPPAPPVPPKINVLAEGTRSPSTVPDHSPAPPAQTSLRAVAFTNAKDRATDALLNNSLAATSLSADAGPTQEKAELVAAAAAVGIPNRPAVSPEPLADESTEEMSDVGDNADDYDYETMWNDDLQLERGEYIVPLFIEGRQSDTYSEYIKQKSDLLDVIFYTDLTTIKPEALDTVEEALVYMKAVETHPDLTYAEAESATGFDMQSAADTSHAAQFGIENSVKFKFLNELFNSLRDQNLHVVLLLDQDNDALFGILRTFFTATSHSFSMPTKGYKSNTSNDDLTITVFPNTASPILRPANLIICLDGVQSAAQIRQSNWAVASSKTVPIIHLVIPQTVGHIERYFLPSIERKTRIEATVAGLSQIQKSNKIGKPVDLDTPTAAEAARLISFWLISDDEQEITEWPLPSIGSVRKFLEYEQTQQSVQPATSPPAPERTKRSLEAGDSDTAKRMRYTPQPRVIPGSGVNQENEATRISDSMPGTAFSENPHLSTRLEEARSELFRIEKEHREKEFMWDKQQTEHENRAQDYRKLLIEKGKVDHAYDSRTKELDKLRTQLEAKTAEIKTLRDELEAQRALGLNSHDEKDVAITQLRKELEIAQLDRDRALRSVKSTEVTLEYTTEQYRTVSNTASQLRTEVTSLQTENAKLAHQSSGEAAKLKQLHLNKSTKNLIQQNKALMSENSRMKVTLKQKEDELIRAKSNSMRMGYGTRAQSTTPQPKTRSRATSPTATRGGRGGRIGDLRLEER</sequence>
<feature type="region of interest" description="Disordered" evidence="2">
    <location>
        <begin position="131"/>
        <end position="169"/>
    </location>
</feature>
<keyword evidence="4" id="KW-1185">Reference proteome</keyword>
<feature type="compositionally biased region" description="Polar residues" evidence="2">
    <location>
        <begin position="577"/>
        <end position="586"/>
    </location>
</feature>
<feature type="region of interest" description="Disordered" evidence="2">
    <location>
        <begin position="868"/>
        <end position="891"/>
    </location>
</feature>
<dbReference type="OrthoDB" id="3647690at2759"/>
<feature type="region of interest" description="Disordered" evidence="2">
    <location>
        <begin position="1484"/>
        <end position="1526"/>
    </location>
</feature>
<dbReference type="PROSITE" id="PS50013">
    <property type="entry name" value="CHROMO_2"/>
    <property type="match status" value="1"/>
</dbReference>
<dbReference type="EMBL" id="JYNV01000097">
    <property type="protein sequence ID" value="KZM26753.1"/>
    <property type="molecule type" value="Genomic_DNA"/>
</dbReference>
<feature type="compositionally biased region" description="Polar residues" evidence="2">
    <location>
        <begin position="529"/>
        <end position="540"/>
    </location>
</feature>
<gene>
    <name evidence="3" type="ORF">ST47_g2106</name>
</gene>
<name>A0A163K3P4_DIDRA</name>
<organism evidence="3 4">
    <name type="scientific">Didymella rabiei</name>
    <name type="common">Chickpea ascochyta blight fungus</name>
    <name type="synonym">Mycosphaerella rabiei</name>
    <dbReference type="NCBI Taxonomy" id="5454"/>
    <lineage>
        <taxon>Eukaryota</taxon>
        <taxon>Fungi</taxon>
        <taxon>Dikarya</taxon>
        <taxon>Ascomycota</taxon>
        <taxon>Pezizomycotina</taxon>
        <taxon>Dothideomycetes</taxon>
        <taxon>Pleosporomycetidae</taxon>
        <taxon>Pleosporales</taxon>
        <taxon>Pleosporineae</taxon>
        <taxon>Didymellaceae</taxon>
        <taxon>Ascochyta</taxon>
    </lineage>
</organism>
<feature type="compositionally biased region" description="Polar residues" evidence="2">
    <location>
        <begin position="599"/>
        <end position="608"/>
    </location>
</feature>
<dbReference type="STRING" id="5454.A0A163K3P4"/>
<feature type="compositionally biased region" description="Polar residues" evidence="2">
    <location>
        <begin position="635"/>
        <end position="649"/>
    </location>
</feature>
<feature type="compositionally biased region" description="Low complexity" evidence="2">
    <location>
        <begin position="758"/>
        <end position="771"/>
    </location>
</feature>
<feature type="compositionally biased region" description="Basic and acidic residues" evidence="2">
    <location>
        <begin position="1214"/>
        <end position="1229"/>
    </location>
</feature>
<evidence type="ECO:0000313" key="4">
    <source>
        <dbReference type="Proteomes" id="UP000076837"/>
    </source>
</evidence>
<protein>
    <submittedName>
        <fullName evidence="3">Nucleus</fullName>
    </submittedName>
</protein>
<feature type="region of interest" description="Disordered" evidence="2">
    <location>
        <begin position="448"/>
        <end position="472"/>
    </location>
</feature>
<feature type="compositionally biased region" description="Basic and acidic residues" evidence="2">
    <location>
        <begin position="1517"/>
        <end position="1526"/>
    </location>
</feature>
<feature type="compositionally biased region" description="Basic and acidic residues" evidence="2">
    <location>
        <begin position="727"/>
        <end position="740"/>
    </location>
</feature>
<comment type="caution">
    <text evidence="3">The sequence shown here is derived from an EMBL/GenBank/DDBJ whole genome shotgun (WGS) entry which is preliminary data.</text>
</comment>
<reference evidence="3 4" key="1">
    <citation type="journal article" date="2016" name="Sci. Rep.">
        <title>Draft genome sequencing and secretome analysis of fungal phytopathogen Ascochyta rabiei provides insight into the necrotrophic effector repertoire.</title>
        <authorList>
            <person name="Verma S."/>
            <person name="Gazara R.K."/>
            <person name="Nizam S."/>
            <person name="Parween S."/>
            <person name="Chattopadhyay D."/>
            <person name="Verma P.K."/>
        </authorList>
    </citation>
    <scope>NUCLEOTIDE SEQUENCE [LARGE SCALE GENOMIC DNA]</scope>
    <source>
        <strain evidence="3 4">ArDII</strain>
    </source>
</reference>
<feature type="region of interest" description="Disordered" evidence="2">
    <location>
        <begin position="630"/>
        <end position="812"/>
    </location>
</feature>
<feature type="compositionally biased region" description="Polar residues" evidence="2">
    <location>
        <begin position="448"/>
        <end position="471"/>
    </location>
</feature>
<dbReference type="Pfam" id="PF11496">
    <property type="entry name" value="HDA2-3"/>
    <property type="match status" value="1"/>
</dbReference>
<dbReference type="Gene3D" id="2.40.50.40">
    <property type="match status" value="1"/>
</dbReference>
<feature type="region of interest" description="Disordered" evidence="2">
    <location>
        <begin position="529"/>
        <end position="608"/>
    </location>
</feature>
<feature type="compositionally biased region" description="Polar residues" evidence="2">
    <location>
        <begin position="546"/>
        <end position="568"/>
    </location>
</feature>
<dbReference type="InterPro" id="IPR021006">
    <property type="entry name" value="Hda2/3"/>
</dbReference>
<keyword evidence="1" id="KW-0175">Coiled coil</keyword>
<feature type="compositionally biased region" description="Basic residues" evidence="2">
    <location>
        <begin position="1"/>
        <end position="21"/>
    </location>
</feature>
<feature type="compositionally biased region" description="Basic and acidic residues" evidence="2">
    <location>
        <begin position="666"/>
        <end position="683"/>
    </location>
</feature>
<dbReference type="Proteomes" id="UP000076837">
    <property type="component" value="Unassembled WGS sequence"/>
</dbReference>
<feature type="compositionally biased region" description="Polar residues" evidence="2">
    <location>
        <begin position="313"/>
        <end position="327"/>
    </location>
</feature>
<feature type="compositionally biased region" description="Polar residues" evidence="2">
    <location>
        <begin position="149"/>
        <end position="169"/>
    </location>
</feature>
<feature type="compositionally biased region" description="Polar residues" evidence="2">
    <location>
        <begin position="342"/>
        <end position="358"/>
    </location>
</feature>
<evidence type="ECO:0000313" key="3">
    <source>
        <dbReference type="EMBL" id="KZM26753.1"/>
    </source>
</evidence>
<dbReference type="InterPro" id="IPR000953">
    <property type="entry name" value="Chromo/chromo_shadow_dom"/>
</dbReference>
<feature type="coiled-coil region" evidence="1">
    <location>
        <begin position="1454"/>
        <end position="1481"/>
    </location>
</feature>
<evidence type="ECO:0000256" key="2">
    <source>
        <dbReference type="SAM" id="MobiDB-lite"/>
    </source>
</evidence>
<feature type="region of interest" description="Disordered" evidence="2">
    <location>
        <begin position="313"/>
        <end position="358"/>
    </location>
</feature>
<accession>A0A163K3P4</accession>